<name>A0ABN4NHI2_9BACL</name>
<dbReference type="RefSeq" id="WP_063166102.1">
    <property type="nucleotide sequence ID" value="NZ_CP014342.1"/>
</dbReference>
<organism evidence="1 2">
    <name type="scientific">Geobacillus subterraneus</name>
    <dbReference type="NCBI Taxonomy" id="129338"/>
    <lineage>
        <taxon>Bacteria</taxon>
        <taxon>Bacillati</taxon>
        <taxon>Bacillota</taxon>
        <taxon>Bacilli</taxon>
        <taxon>Bacillales</taxon>
        <taxon>Anoxybacillaceae</taxon>
        <taxon>Geobacillus</taxon>
    </lineage>
</organism>
<dbReference type="GeneID" id="32409819"/>
<evidence type="ECO:0000313" key="2">
    <source>
        <dbReference type="Proteomes" id="UP000076226"/>
    </source>
</evidence>
<evidence type="ECO:0000313" key="1">
    <source>
        <dbReference type="EMBL" id="AMX83821.1"/>
    </source>
</evidence>
<accession>A0ABN4NHI2</accession>
<gene>
    <name evidence="1" type="ORF">GS3922_09190</name>
</gene>
<proteinExistence type="predicted"/>
<protein>
    <submittedName>
        <fullName evidence="1">Uncharacterized protein</fullName>
    </submittedName>
</protein>
<reference evidence="1 2" key="1">
    <citation type="submission" date="2016-02" db="EMBL/GenBank/DDBJ databases">
        <title>Complete genome sequence of Geobacillus subterraneus KCTC 3922T.</title>
        <authorList>
            <person name="Lee D.-W."/>
            <person name="Lee Y.-J."/>
            <person name="Lee S.-J."/>
            <person name="Park G.-S."/>
            <person name="Lee S.-J."/>
            <person name="Shin J.-H."/>
        </authorList>
    </citation>
    <scope>NUCLEOTIDE SEQUENCE [LARGE SCALE GENOMIC DNA]</scope>
    <source>
        <strain evidence="1 2">KCTC 3922</strain>
    </source>
</reference>
<dbReference type="Proteomes" id="UP000076226">
    <property type="component" value="Chromosome"/>
</dbReference>
<keyword evidence="2" id="KW-1185">Reference proteome</keyword>
<sequence>MSTVSEKGINHTGAAGTENAAVRRLFDRFVNIDWLSSLGRQGNEQVEHPLRQFADFFGVRHVEVKWLAEQELRSAIEAIRLEEDGIWQALRHVPDQFKHQAERAGRLEALLALADEVPPVIFQHSFDQLFAVLRPYGDNVVTTAVGYMMYIGGMACAWELLSDLEGWETNPFYFLIAVLERGHWPLGVVNGQFVVI</sequence>
<dbReference type="EMBL" id="CP014342">
    <property type="protein sequence ID" value="AMX83821.1"/>
    <property type="molecule type" value="Genomic_DNA"/>
</dbReference>